<dbReference type="InterPro" id="IPR011701">
    <property type="entry name" value="MFS"/>
</dbReference>
<dbReference type="GO" id="GO:0022857">
    <property type="term" value="F:transmembrane transporter activity"/>
    <property type="evidence" value="ECO:0007669"/>
    <property type="project" value="InterPro"/>
</dbReference>
<dbReference type="Gene3D" id="1.20.1250.20">
    <property type="entry name" value="MFS general substrate transporter like domains"/>
    <property type="match status" value="1"/>
</dbReference>
<evidence type="ECO:0000256" key="2">
    <source>
        <dbReference type="ARBA" id="ARBA00022692"/>
    </source>
</evidence>
<evidence type="ECO:0000256" key="6">
    <source>
        <dbReference type="SAM" id="Phobius"/>
    </source>
</evidence>
<protein>
    <submittedName>
        <fullName evidence="7">Uncharacterized protein</fullName>
    </submittedName>
</protein>
<dbReference type="EMBL" id="JANIEX010000865">
    <property type="protein sequence ID" value="KAJ3562470.1"/>
    <property type="molecule type" value="Genomic_DNA"/>
</dbReference>
<feature type="transmembrane region" description="Helical" evidence="6">
    <location>
        <begin position="802"/>
        <end position="822"/>
    </location>
</feature>
<feature type="transmembrane region" description="Helical" evidence="6">
    <location>
        <begin position="1010"/>
        <end position="1033"/>
    </location>
</feature>
<feature type="compositionally biased region" description="Acidic residues" evidence="5">
    <location>
        <begin position="866"/>
        <end position="875"/>
    </location>
</feature>
<name>A0AAD5YSR9_9AGAR</name>
<keyword evidence="4 6" id="KW-0472">Membrane</keyword>
<gene>
    <name evidence="7" type="ORF">NP233_g9551</name>
</gene>
<feature type="transmembrane region" description="Helical" evidence="6">
    <location>
        <begin position="984"/>
        <end position="1004"/>
    </location>
</feature>
<proteinExistence type="predicted"/>
<feature type="transmembrane region" description="Helical" evidence="6">
    <location>
        <begin position="776"/>
        <end position="796"/>
    </location>
</feature>
<keyword evidence="3 6" id="KW-1133">Transmembrane helix</keyword>
<evidence type="ECO:0000256" key="5">
    <source>
        <dbReference type="SAM" id="MobiDB-lite"/>
    </source>
</evidence>
<evidence type="ECO:0000313" key="8">
    <source>
        <dbReference type="Proteomes" id="UP001213000"/>
    </source>
</evidence>
<dbReference type="PANTHER" id="PTHR21576:SF160">
    <property type="entry name" value="NODULIN-LIKE DOMAIN-CONTAINING PROTEIN"/>
    <property type="match status" value="1"/>
</dbReference>
<dbReference type="AlphaFoldDB" id="A0AAD5YSR9"/>
<feature type="transmembrane region" description="Helical" evidence="6">
    <location>
        <begin position="732"/>
        <end position="755"/>
    </location>
</feature>
<evidence type="ECO:0000256" key="4">
    <source>
        <dbReference type="ARBA" id="ARBA00023136"/>
    </source>
</evidence>
<organism evidence="7 8">
    <name type="scientific">Leucocoprinus birnbaumii</name>
    <dbReference type="NCBI Taxonomy" id="56174"/>
    <lineage>
        <taxon>Eukaryota</taxon>
        <taxon>Fungi</taxon>
        <taxon>Dikarya</taxon>
        <taxon>Basidiomycota</taxon>
        <taxon>Agaricomycotina</taxon>
        <taxon>Agaricomycetes</taxon>
        <taxon>Agaricomycetidae</taxon>
        <taxon>Agaricales</taxon>
        <taxon>Agaricineae</taxon>
        <taxon>Agaricaceae</taxon>
        <taxon>Leucocoprinus</taxon>
    </lineage>
</organism>
<evidence type="ECO:0000313" key="7">
    <source>
        <dbReference type="EMBL" id="KAJ3562470.1"/>
    </source>
</evidence>
<accession>A0AAD5YSR9</accession>
<reference evidence="7" key="1">
    <citation type="submission" date="2022-07" db="EMBL/GenBank/DDBJ databases">
        <title>Genome Sequence of Leucocoprinus birnbaumii.</title>
        <authorList>
            <person name="Buettner E."/>
        </authorList>
    </citation>
    <scope>NUCLEOTIDE SEQUENCE</scope>
    <source>
        <strain evidence="7">VT141</strain>
    </source>
</reference>
<feature type="region of interest" description="Disordered" evidence="5">
    <location>
        <begin position="866"/>
        <end position="889"/>
    </location>
</feature>
<dbReference type="Proteomes" id="UP001213000">
    <property type="component" value="Unassembled WGS sequence"/>
</dbReference>
<comment type="caution">
    <text evidence="7">The sequence shown here is derived from an EMBL/GenBank/DDBJ whole genome shotgun (WGS) entry which is preliminary data.</text>
</comment>
<dbReference type="PANTHER" id="PTHR21576">
    <property type="entry name" value="UNCHARACTERIZED NODULIN-LIKE PROTEIN"/>
    <property type="match status" value="1"/>
</dbReference>
<feature type="transmembrane region" description="Helical" evidence="6">
    <location>
        <begin position="905"/>
        <end position="923"/>
    </location>
</feature>
<feature type="transmembrane region" description="Helical" evidence="6">
    <location>
        <begin position="702"/>
        <end position="720"/>
    </location>
</feature>
<sequence>MKLTSAVVVGSVVLQVMNLDRRSTLSLDIFVPERHLKRIVEHVTKAGYKSCKSGFVRNGKFEQSYMIKHLLLRKEKAINIYSTRSTSALLPILEMECTIWMNAITAYGVICCYVGYTLRRRGVMNCQGGGYLPIELQNLRFTNAIENGEALRSQRRLKDKHSVFVPYRNEESLTWYDESCEDLTWIMRNREWTGKNEGGVADVGNLEGFVLECNDDLIRMNPTAEEIVAYMAEYVTKTSVKEIRVLDINTMDEIEKKADEQSRRSSVSTKGAGRIDPDSIVQGRRYVTFTLIAPEQGNPWRMEWLQGVTTIREGSLNGDGEGFFFSPIYRGEQCVSVIVDTRRGTVRNDRGRALRWGGGTGTALIGTTALRACPSAPKDSGDQADSVHPAVEMVANIAIQGSMPSSKYSENHIDTASANEPLESLGSYPTAASIKTPQMILDSVDLVGIIRASTVNIHSETLSLSMNPPARIVRSVSVNECDMRVRYVRQYDLTLLLPETTLRRYTDNTIDLGLSARNRYYGSVVADRHEIGPRSYLTCTEIRRFLQELVEFCRLLRPTVFDFGCLVNVIRQSSKVYAVARPRPLYGINAQYLLSIPRIQQFLFLSRQYSVLQSPCPDPAMAELKSAVLSAPRLTTLVASFLVTLGSGTNYVFSAWGPQLGSQLRMSHTQLNIIGFAGNVGVQGSGPIWGRIADKRGPRIPLAGAFALILTGYSGIRYLFDSGTLEGTEAASVLTFVLVVLCSLMTGAGGGGGIISAMNSTAKSFPDRARATATGLVIAGFGLSAFLFSTIAHVMYAGNTSAFLRLLAIGTSLPMVIGFFFVRPVPLEPSAGAGGVEHGIGGIAEAATSTSALIEGSNARLLAPEDSDVELDEQDVPAHSSRSLSNDDDHTPNVFGAQLWVNREFWVLFTLLSLLGGTGLMYINNVGTMARTLYASNNPQYNEVEAVKWQAAQVSTISVTSFSGRMLIGIISDFARNTFGFPRSYCLVLVSAAIFLSQVAAGNIDEVGSLWVASSMLGLAYGSVFSLFPQVCIEWFGLPHFSENWGYLALAPIFAGNLFMLYFGRNLDAHEAKSLPELEHTLVSASSPSNTSLNSSASVDVVALLRKAVDMLSTTDEAPKCLEGRSCYIAALYLTSTLSFGCVLLSVWAAWKDRRKRLRMLSSVYDK</sequence>
<feature type="transmembrane region" description="Helical" evidence="6">
    <location>
        <begin position="1045"/>
        <end position="1064"/>
    </location>
</feature>
<comment type="subcellular location">
    <subcellularLocation>
        <location evidence="1">Membrane</location>
        <topology evidence="1">Multi-pass membrane protein</topology>
    </subcellularLocation>
</comment>
<keyword evidence="8" id="KW-1185">Reference proteome</keyword>
<evidence type="ECO:0000256" key="1">
    <source>
        <dbReference type="ARBA" id="ARBA00004141"/>
    </source>
</evidence>
<feature type="region of interest" description="Disordered" evidence="5">
    <location>
        <begin position="256"/>
        <end position="276"/>
    </location>
</feature>
<dbReference type="SUPFAM" id="SSF103473">
    <property type="entry name" value="MFS general substrate transporter"/>
    <property type="match status" value="1"/>
</dbReference>
<evidence type="ECO:0000256" key="3">
    <source>
        <dbReference type="ARBA" id="ARBA00022989"/>
    </source>
</evidence>
<dbReference type="GO" id="GO:0000329">
    <property type="term" value="C:fungal-type vacuole membrane"/>
    <property type="evidence" value="ECO:0007669"/>
    <property type="project" value="TreeGrafter"/>
</dbReference>
<dbReference type="Pfam" id="PF07690">
    <property type="entry name" value="MFS_1"/>
    <property type="match status" value="1"/>
</dbReference>
<keyword evidence="2 6" id="KW-0812">Transmembrane</keyword>
<feature type="transmembrane region" description="Helical" evidence="6">
    <location>
        <begin position="1128"/>
        <end position="1151"/>
    </location>
</feature>
<dbReference type="InterPro" id="IPR036259">
    <property type="entry name" value="MFS_trans_sf"/>
</dbReference>